<feature type="transmembrane region" description="Helical" evidence="1">
    <location>
        <begin position="230"/>
        <end position="249"/>
    </location>
</feature>
<feature type="transmembrane region" description="Helical" evidence="1">
    <location>
        <begin position="106"/>
        <end position="128"/>
    </location>
</feature>
<comment type="caution">
    <text evidence="2">The sequence shown here is derived from an EMBL/GenBank/DDBJ whole genome shotgun (WGS) entry which is preliminary data.</text>
</comment>
<evidence type="ECO:0000313" key="3">
    <source>
        <dbReference type="Proteomes" id="UP001072034"/>
    </source>
</evidence>
<gene>
    <name evidence="2" type="ORF">OHJ16_11835</name>
</gene>
<sequence>MTDGVPFPAAPLRGAAAAASAISAAPAAGAAEAAGERRGRLRPAPAAGAEGGRAADRWAWEPPLAAVLLVLVGWRTQIAGGLRISDCAALAALPVTWSAVHRSRRFSLLLTIALLAAAAGCVLSLSVGDRFNVSSSIQRDQLLFAIGLPAAVAAFVWGRERLGIEGAVIAFGTGVILSSLHLLRSSPNPWKTGLGAAVSVVVLALAHRFGRGGQLLAAAVLGGIFLFRDSRGSTGMLMLIVALLTWQIISDRLRTKTLTPASLRLRQILLLTGLTAAAVLAVVAASLAGYLGEDVQERTAAQSRGSTNLLFAARPELGASWALLTHRPWGYGAGVLPRYEDVRTAMQGMASLHYNPDNGYVHKYMFGHGFELHSGLVDAWIALSVPGAVLIALVAWLGLLALWDNLGTAQLQAWLLFTVLLVLMNAAIGPLPVLPPYLVLAAGTALCLEPSAPPPRRDRS</sequence>
<feature type="transmembrane region" description="Helical" evidence="1">
    <location>
        <begin position="140"/>
        <end position="158"/>
    </location>
</feature>
<organism evidence="2 3">
    <name type="scientific">Actinomyces israelii</name>
    <dbReference type="NCBI Taxonomy" id="1659"/>
    <lineage>
        <taxon>Bacteria</taxon>
        <taxon>Bacillati</taxon>
        <taxon>Actinomycetota</taxon>
        <taxon>Actinomycetes</taxon>
        <taxon>Actinomycetales</taxon>
        <taxon>Actinomycetaceae</taxon>
        <taxon>Actinomyces</taxon>
    </lineage>
</organism>
<reference evidence="2" key="1">
    <citation type="submission" date="2022-10" db="EMBL/GenBank/DDBJ databases">
        <title>Genome sequence of Actinomyces israelii ATCC 10048.</title>
        <authorList>
            <person name="Watt R.M."/>
            <person name="Tong W.M."/>
        </authorList>
    </citation>
    <scope>NUCLEOTIDE SEQUENCE</scope>
    <source>
        <strain evidence="2">ATCC 10048</strain>
    </source>
</reference>
<feature type="transmembrane region" description="Helical" evidence="1">
    <location>
        <begin position="269"/>
        <end position="291"/>
    </location>
</feature>
<protein>
    <recommendedName>
        <fullName evidence="4">Polymerase</fullName>
    </recommendedName>
</protein>
<evidence type="ECO:0008006" key="4">
    <source>
        <dbReference type="Google" id="ProtNLM"/>
    </source>
</evidence>
<feature type="transmembrane region" description="Helical" evidence="1">
    <location>
        <begin position="411"/>
        <end position="428"/>
    </location>
</feature>
<dbReference type="EMBL" id="JAPTMY010000028">
    <property type="protein sequence ID" value="MCZ0858731.1"/>
    <property type="molecule type" value="Genomic_DNA"/>
</dbReference>
<keyword evidence="1" id="KW-0812">Transmembrane</keyword>
<name>A0ABT4IAF7_9ACTO</name>
<feature type="transmembrane region" description="Helical" evidence="1">
    <location>
        <begin position="379"/>
        <end position="399"/>
    </location>
</feature>
<proteinExistence type="predicted"/>
<keyword evidence="1" id="KW-1133">Transmembrane helix</keyword>
<keyword evidence="1" id="KW-0472">Membrane</keyword>
<keyword evidence="3" id="KW-1185">Reference proteome</keyword>
<dbReference type="RefSeq" id="WP_268918066.1">
    <property type="nucleotide sequence ID" value="NZ_JAPTMY010000028.1"/>
</dbReference>
<evidence type="ECO:0000313" key="2">
    <source>
        <dbReference type="EMBL" id="MCZ0858731.1"/>
    </source>
</evidence>
<dbReference type="Proteomes" id="UP001072034">
    <property type="component" value="Unassembled WGS sequence"/>
</dbReference>
<feature type="transmembrane region" description="Helical" evidence="1">
    <location>
        <begin position="164"/>
        <end position="183"/>
    </location>
</feature>
<accession>A0ABT4IAF7</accession>
<evidence type="ECO:0000256" key="1">
    <source>
        <dbReference type="SAM" id="Phobius"/>
    </source>
</evidence>